<evidence type="ECO:0000259" key="4">
    <source>
        <dbReference type="Pfam" id="PF00930"/>
    </source>
</evidence>
<sequence length="684" mass="77083">MKKTTISLFAFVIYITGFNLFAEESRTLTLAQTVQIKSVGQSTISPDGKYIAYTLNIPREVYKAKDGGRYAELHVVNQQGESRQFITGKVNVSAIQWDKKSHFIYYLAKRNDDKYKSVYRIAVDGGESEKIVSTNADINAYTLNHSDQKLVYLAKKKKDKHDKKLKEKGFNAKIYEESVENTLIYQVDLTNLEKQHEKILLDWHVISAEFHPKKDQLLLQVAPSSLIDDQYTKSQYKIFDLAGKQKVHFKSTGKLGAAQWSKDGKYVAFIGAVDKNDPAAGRLFVGDVKSGRISEPVKNYMGHVKGVQWLSDFELAYLGHVGTQSEVAVVNIDSGNIKTKVPAGEVVITSLDSDSSGKALIGVGSSDKYPAEVFELSSGKNSRLTVTNPQLSKIKLPEQQTITYKARDGLDLQGVLIYPLNYKKKKRYPLIMMVHGGPESHISDAWLDRYSYPVKYAAEQGFAVFLPNYRGSTGRGVEFSKLGQADYAGAEFNDLVDAITHLSDIGLVDKKRVGITGGSYGGYASAWGATALSEHFAASVMFVGIANQLSKFGTTDIPQEMHDVHARNYPWERWQWMLERSPIFHTDKAKTPLLILHGEKDTRVHPSQSMELYRYIKTRTDTPVRLVLYPNEPHGNRRVAAQLDYSMRLMRWMSFYLQGDNKGKAIPPYQIQHIDEIKRLEKED</sequence>
<feature type="domain" description="Dipeptidylpeptidase IV N-terminal" evidence="4">
    <location>
        <begin position="65"/>
        <end position="155"/>
    </location>
</feature>
<dbReference type="SUPFAM" id="SSF82171">
    <property type="entry name" value="DPP6 N-terminal domain-like"/>
    <property type="match status" value="1"/>
</dbReference>
<keyword evidence="2" id="KW-0720">Serine protease</keyword>
<evidence type="ECO:0000313" key="5">
    <source>
        <dbReference type="EMBL" id="MET1255780.1"/>
    </source>
</evidence>
<dbReference type="Pfam" id="PF00326">
    <property type="entry name" value="Peptidase_S9"/>
    <property type="match status" value="1"/>
</dbReference>
<dbReference type="PANTHER" id="PTHR42776">
    <property type="entry name" value="SERINE PEPTIDASE S9 FAMILY MEMBER"/>
    <property type="match status" value="1"/>
</dbReference>
<dbReference type="InterPro" id="IPR001375">
    <property type="entry name" value="Peptidase_S9_cat"/>
</dbReference>
<dbReference type="Pfam" id="PF00930">
    <property type="entry name" value="DPPIV_N"/>
    <property type="match status" value="1"/>
</dbReference>
<dbReference type="RefSeq" id="WP_353896365.1">
    <property type="nucleotide sequence ID" value="NZ_JBEVCJ010000013.1"/>
</dbReference>
<name>A0ABV2BV02_9GAMM</name>
<keyword evidence="1 5" id="KW-0378">Hydrolase</keyword>
<dbReference type="PANTHER" id="PTHR42776:SF27">
    <property type="entry name" value="DIPEPTIDYL PEPTIDASE FAMILY MEMBER 6"/>
    <property type="match status" value="1"/>
</dbReference>
<dbReference type="InterPro" id="IPR029058">
    <property type="entry name" value="AB_hydrolase_fold"/>
</dbReference>
<evidence type="ECO:0000256" key="1">
    <source>
        <dbReference type="ARBA" id="ARBA00022801"/>
    </source>
</evidence>
<protein>
    <submittedName>
        <fullName evidence="5">S9 family peptidase</fullName>
        <ecNumber evidence="5">3.4.-.-</ecNumber>
    </submittedName>
</protein>
<dbReference type="Proteomes" id="UP001548189">
    <property type="component" value="Unassembled WGS sequence"/>
</dbReference>
<evidence type="ECO:0000259" key="3">
    <source>
        <dbReference type="Pfam" id="PF00326"/>
    </source>
</evidence>
<feature type="domain" description="Peptidase S9 prolyl oligopeptidase catalytic" evidence="3">
    <location>
        <begin position="451"/>
        <end position="658"/>
    </location>
</feature>
<evidence type="ECO:0000313" key="6">
    <source>
        <dbReference type="Proteomes" id="UP001548189"/>
    </source>
</evidence>
<organism evidence="5 6">
    <name type="scientific">Aliikangiella maris</name>
    <dbReference type="NCBI Taxonomy" id="3162458"/>
    <lineage>
        <taxon>Bacteria</taxon>
        <taxon>Pseudomonadati</taxon>
        <taxon>Pseudomonadota</taxon>
        <taxon>Gammaproteobacteria</taxon>
        <taxon>Oceanospirillales</taxon>
        <taxon>Pleioneaceae</taxon>
        <taxon>Aliikangiella</taxon>
    </lineage>
</organism>
<dbReference type="Gene3D" id="3.40.50.1820">
    <property type="entry name" value="alpha/beta hydrolase"/>
    <property type="match status" value="1"/>
</dbReference>
<reference evidence="5 6" key="1">
    <citation type="submission" date="2024-06" db="EMBL/GenBank/DDBJ databases">
        <authorList>
            <person name="Li F."/>
        </authorList>
    </citation>
    <scope>NUCLEOTIDE SEQUENCE [LARGE SCALE GENOMIC DNA]</scope>
    <source>
        <strain evidence="5 6">GXAS 311</strain>
    </source>
</reference>
<keyword evidence="2" id="KW-0645">Protease</keyword>
<comment type="caution">
    <text evidence="5">The sequence shown here is derived from an EMBL/GenBank/DDBJ whole genome shotgun (WGS) entry which is preliminary data.</text>
</comment>
<dbReference type="InterPro" id="IPR011042">
    <property type="entry name" value="6-blade_b-propeller_TolB-like"/>
</dbReference>
<dbReference type="Pfam" id="PF07676">
    <property type="entry name" value="PD40"/>
    <property type="match status" value="1"/>
</dbReference>
<accession>A0ABV2BV02</accession>
<gene>
    <name evidence="5" type="ORF">ABVT43_11640</name>
</gene>
<dbReference type="EMBL" id="JBEVCJ010000013">
    <property type="protein sequence ID" value="MET1255780.1"/>
    <property type="molecule type" value="Genomic_DNA"/>
</dbReference>
<proteinExistence type="predicted"/>
<dbReference type="SUPFAM" id="SSF53474">
    <property type="entry name" value="alpha/beta-Hydrolases"/>
    <property type="match status" value="1"/>
</dbReference>
<dbReference type="GO" id="GO:0016787">
    <property type="term" value="F:hydrolase activity"/>
    <property type="evidence" value="ECO:0007669"/>
    <property type="project" value="UniProtKB-KW"/>
</dbReference>
<evidence type="ECO:0000256" key="2">
    <source>
        <dbReference type="ARBA" id="ARBA00022825"/>
    </source>
</evidence>
<dbReference type="Gene3D" id="2.120.10.30">
    <property type="entry name" value="TolB, C-terminal domain"/>
    <property type="match status" value="1"/>
</dbReference>
<dbReference type="EC" id="3.4.-.-" evidence="5"/>
<dbReference type="InterPro" id="IPR002469">
    <property type="entry name" value="Peptidase_S9B_N"/>
</dbReference>
<keyword evidence="6" id="KW-1185">Reference proteome</keyword>
<dbReference type="InterPro" id="IPR011659">
    <property type="entry name" value="WD40"/>
</dbReference>